<keyword evidence="2" id="KW-1185">Reference proteome</keyword>
<name>A0A5C3Q3W6_9AGAR</name>
<protein>
    <submittedName>
        <fullName evidence="1">Uncharacterized protein</fullName>
    </submittedName>
</protein>
<organism evidence="1 2">
    <name type="scientific">Pterulicium gracile</name>
    <dbReference type="NCBI Taxonomy" id="1884261"/>
    <lineage>
        <taxon>Eukaryota</taxon>
        <taxon>Fungi</taxon>
        <taxon>Dikarya</taxon>
        <taxon>Basidiomycota</taxon>
        <taxon>Agaricomycotina</taxon>
        <taxon>Agaricomycetes</taxon>
        <taxon>Agaricomycetidae</taxon>
        <taxon>Agaricales</taxon>
        <taxon>Pleurotineae</taxon>
        <taxon>Pterulaceae</taxon>
        <taxon>Pterulicium</taxon>
    </lineage>
</organism>
<evidence type="ECO:0000313" key="2">
    <source>
        <dbReference type="Proteomes" id="UP000305067"/>
    </source>
</evidence>
<sequence length="116" mass="13266">KISVFDDIPCGRDFLEAVAEEKIDPKHDFVLMYSLDGAQLCRNKDSDCWMSIVVILNFSPDMRYKKMLIIPETVIPGLKPPKIVESCLFPQLHHIGAVNEHQREEGGDQRGLPMWN</sequence>
<feature type="non-terminal residue" evidence="1">
    <location>
        <position position="116"/>
    </location>
</feature>
<evidence type="ECO:0000313" key="1">
    <source>
        <dbReference type="EMBL" id="TFK96481.1"/>
    </source>
</evidence>
<gene>
    <name evidence="1" type="ORF">BDV98DRAFT_489939</name>
</gene>
<dbReference type="STRING" id="1884261.A0A5C3Q3W6"/>
<feature type="non-terminal residue" evidence="1">
    <location>
        <position position="1"/>
    </location>
</feature>
<dbReference type="Proteomes" id="UP000305067">
    <property type="component" value="Unassembled WGS sequence"/>
</dbReference>
<dbReference type="AlphaFoldDB" id="A0A5C3Q3W6"/>
<reference evidence="1 2" key="1">
    <citation type="journal article" date="2019" name="Nat. Ecol. Evol.">
        <title>Megaphylogeny resolves global patterns of mushroom evolution.</title>
        <authorList>
            <person name="Varga T."/>
            <person name="Krizsan K."/>
            <person name="Foldi C."/>
            <person name="Dima B."/>
            <person name="Sanchez-Garcia M."/>
            <person name="Sanchez-Ramirez S."/>
            <person name="Szollosi G.J."/>
            <person name="Szarkandi J.G."/>
            <person name="Papp V."/>
            <person name="Albert L."/>
            <person name="Andreopoulos W."/>
            <person name="Angelini C."/>
            <person name="Antonin V."/>
            <person name="Barry K.W."/>
            <person name="Bougher N.L."/>
            <person name="Buchanan P."/>
            <person name="Buyck B."/>
            <person name="Bense V."/>
            <person name="Catcheside P."/>
            <person name="Chovatia M."/>
            <person name="Cooper J."/>
            <person name="Damon W."/>
            <person name="Desjardin D."/>
            <person name="Finy P."/>
            <person name="Geml J."/>
            <person name="Haridas S."/>
            <person name="Hughes K."/>
            <person name="Justo A."/>
            <person name="Karasinski D."/>
            <person name="Kautmanova I."/>
            <person name="Kiss B."/>
            <person name="Kocsube S."/>
            <person name="Kotiranta H."/>
            <person name="LaButti K.M."/>
            <person name="Lechner B.E."/>
            <person name="Liimatainen K."/>
            <person name="Lipzen A."/>
            <person name="Lukacs Z."/>
            <person name="Mihaltcheva S."/>
            <person name="Morgado L.N."/>
            <person name="Niskanen T."/>
            <person name="Noordeloos M.E."/>
            <person name="Ohm R.A."/>
            <person name="Ortiz-Santana B."/>
            <person name="Ovrebo C."/>
            <person name="Racz N."/>
            <person name="Riley R."/>
            <person name="Savchenko A."/>
            <person name="Shiryaev A."/>
            <person name="Soop K."/>
            <person name="Spirin V."/>
            <person name="Szebenyi C."/>
            <person name="Tomsovsky M."/>
            <person name="Tulloss R.E."/>
            <person name="Uehling J."/>
            <person name="Grigoriev I.V."/>
            <person name="Vagvolgyi C."/>
            <person name="Papp T."/>
            <person name="Martin F.M."/>
            <person name="Miettinen O."/>
            <person name="Hibbett D.S."/>
            <person name="Nagy L.G."/>
        </authorList>
    </citation>
    <scope>NUCLEOTIDE SEQUENCE [LARGE SCALE GENOMIC DNA]</scope>
    <source>
        <strain evidence="1 2">CBS 309.79</strain>
    </source>
</reference>
<proteinExistence type="predicted"/>
<accession>A0A5C3Q3W6</accession>
<dbReference type="EMBL" id="ML178859">
    <property type="protein sequence ID" value="TFK96481.1"/>
    <property type="molecule type" value="Genomic_DNA"/>
</dbReference>
<dbReference type="OrthoDB" id="3261594at2759"/>